<comment type="caution">
    <text evidence="1">The sequence shown here is derived from an EMBL/GenBank/DDBJ whole genome shotgun (WGS) entry which is preliminary data.</text>
</comment>
<keyword evidence="2" id="KW-1185">Reference proteome</keyword>
<name>A0ABU7BDC6_9TELE</name>
<reference evidence="1 2" key="1">
    <citation type="submission" date="2021-07" db="EMBL/GenBank/DDBJ databases">
        <authorList>
            <person name="Palmer J.M."/>
        </authorList>
    </citation>
    <scope>NUCLEOTIDE SEQUENCE [LARGE SCALE GENOMIC DNA]</scope>
    <source>
        <strain evidence="1 2">AT_MEX2019</strain>
        <tissue evidence="1">Muscle</tissue>
    </source>
</reference>
<dbReference type="Proteomes" id="UP001345963">
    <property type="component" value="Unassembled WGS sequence"/>
</dbReference>
<dbReference type="EMBL" id="JAHUTI010049511">
    <property type="protein sequence ID" value="MED6247769.1"/>
    <property type="molecule type" value="Genomic_DNA"/>
</dbReference>
<proteinExistence type="predicted"/>
<sequence length="112" mass="12547">MHMSSYTLSGQLPGDAQLHRAVGWKRTGSRFELSLDEGDTDQALFGLPFYTHIIQISQRYLHFFFYLGGNPLQDGGFSPQFQKSAHVHSVWVLSFGAQALKVSPLFLFSSPP</sequence>
<evidence type="ECO:0000313" key="2">
    <source>
        <dbReference type="Proteomes" id="UP001345963"/>
    </source>
</evidence>
<evidence type="ECO:0000313" key="1">
    <source>
        <dbReference type="EMBL" id="MED6247769.1"/>
    </source>
</evidence>
<accession>A0ABU7BDC6</accession>
<gene>
    <name evidence="1" type="ORF">ATANTOWER_016303</name>
</gene>
<protein>
    <submittedName>
        <fullName evidence="1">Uncharacterized protein</fullName>
    </submittedName>
</protein>
<organism evidence="1 2">
    <name type="scientific">Ataeniobius toweri</name>
    <dbReference type="NCBI Taxonomy" id="208326"/>
    <lineage>
        <taxon>Eukaryota</taxon>
        <taxon>Metazoa</taxon>
        <taxon>Chordata</taxon>
        <taxon>Craniata</taxon>
        <taxon>Vertebrata</taxon>
        <taxon>Euteleostomi</taxon>
        <taxon>Actinopterygii</taxon>
        <taxon>Neopterygii</taxon>
        <taxon>Teleostei</taxon>
        <taxon>Neoteleostei</taxon>
        <taxon>Acanthomorphata</taxon>
        <taxon>Ovalentaria</taxon>
        <taxon>Atherinomorphae</taxon>
        <taxon>Cyprinodontiformes</taxon>
        <taxon>Goodeidae</taxon>
        <taxon>Ataeniobius</taxon>
    </lineage>
</organism>